<sequence length="130" mass="13744">MDKMKDVALLVGRVLLALMFVMAGWGKIGGYAGTQGYMEAMGVPGFLLPLVILLELGGGLAIMLGLFTRSLSVLMAGFTLMAAFIFHYQPADQMQMLMFMKNISVAGGFLALAAAGAGAFSLDARLGKSW</sequence>
<keyword evidence="3" id="KW-1003">Cell membrane</keyword>
<proteinExistence type="inferred from homology"/>
<keyword evidence="5 7" id="KW-1133">Transmembrane helix</keyword>
<dbReference type="PANTHER" id="PTHR33452">
    <property type="entry name" value="OXIDOREDUCTASE CATD-RELATED"/>
    <property type="match status" value="1"/>
</dbReference>
<evidence type="ECO:0000313" key="9">
    <source>
        <dbReference type="Proteomes" id="UP000078435"/>
    </source>
</evidence>
<gene>
    <name evidence="8" type="ORF">LCR_17425</name>
</gene>
<dbReference type="RefSeq" id="WP_026457544.1">
    <property type="nucleotide sequence ID" value="NZ_JAAKQO010000020.1"/>
</dbReference>
<evidence type="ECO:0000256" key="3">
    <source>
        <dbReference type="ARBA" id="ARBA00022475"/>
    </source>
</evidence>
<name>A0A175VGQ3_AEREN</name>
<comment type="similarity">
    <text evidence="2">Belongs to the DoxX family.</text>
</comment>
<feature type="transmembrane region" description="Helical" evidence="7">
    <location>
        <begin position="103"/>
        <end position="122"/>
    </location>
</feature>
<evidence type="ECO:0000313" key="8">
    <source>
        <dbReference type="EMBL" id="KXU79894.1"/>
    </source>
</evidence>
<evidence type="ECO:0000256" key="1">
    <source>
        <dbReference type="ARBA" id="ARBA00004651"/>
    </source>
</evidence>
<keyword evidence="4 7" id="KW-0812">Transmembrane</keyword>
<keyword evidence="6 7" id="KW-0472">Membrane</keyword>
<dbReference type="Pfam" id="PF07681">
    <property type="entry name" value="DoxX"/>
    <property type="match status" value="1"/>
</dbReference>
<dbReference type="STRING" id="29489.VL01_18480"/>
<organism evidence="8 9">
    <name type="scientific">Aeromonas enteropelogenes</name>
    <name type="common">Aeromonas trota</name>
    <dbReference type="NCBI Taxonomy" id="29489"/>
    <lineage>
        <taxon>Bacteria</taxon>
        <taxon>Pseudomonadati</taxon>
        <taxon>Pseudomonadota</taxon>
        <taxon>Gammaproteobacteria</taxon>
        <taxon>Aeromonadales</taxon>
        <taxon>Aeromonadaceae</taxon>
        <taxon>Aeromonas</taxon>
    </lineage>
</organism>
<evidence type="ECO:0000256" key="4">
    <source>
        <dbReference type="ARBA" id="ARBA00022692"/>
    </source>
</evidence>
<dbReference type="AlphaFoldDB" id="A0A175VGQ3"/>
<evidence type="ECO:0000256" key="6">
    <source>
        <dbReference type="ARBA" id="ARBA00023136"/>
    </source>
</evidence>
<accession>A0A175VGQ3</accession>
<evidence type="ECO:0000256" key="2">
    <source>
        <dbReference type="ARBA" id="ARBA00006679"/>
    </source>
</evidence>
<protein>
    <submittedName>
        <fullName evidence="8">DoxX family protein</fullName>
    </submittedName>
</protein>
<feature type="transmembrane region" description="Helical" evidence="7">
    <location>
        <begin position="73"/>
        <end position="91"/>
    </location>
</feature>
<dbReference type="Proteomes" id="UP000078435">
    <property type="component" value="Unassembled WGS sequence"/>
</dbReference>
<evidence type="ECO:0000256" key="7">
    <source>
        <dbReference type="SAM" id="Phobius"/>
    </source>
</evidence>
<dbReference type="EMBL" id="JMGO02000006">
    <property type="protein sequence ID" value="KXU79894.1"/>
    <property type="molecule type" value="Genomic_DNA"/>
</dbReference>
<dbReference type="GO" id="GO:0005886">
    <property type="term" value="C:plasma membrane"/>
    <property type="evidence" value="ECO:0007669"/>
    <property type="project" value="UniProtKB-SubCell"/>
</dbReference>
<dbReference type="PANTHER" id="PTHR33452:SF1">
    <property type="entry name" value="INNER MEMBRANE PROTEIN YPHA-RELATED"/>
    <property type="match status" value="1"/>
</dbReference>
<dbReference type="OrthoDB" id="9792760at2"/>
<reference evidence="8 9" key="1">
    <citation type="submission" date="2016-02" db="EMBL/GenBank/DDBJ databases">
        <title>Draft genome sequence of Aeromonas trota strain 1999lcr isolated from cerebrospinal fluid (CSF).</title>
        <authorList>
            <person name="Dallagassa C.B."/>
            <person name="Prediger K.C."/>
            <person name="Weiss V.A."/>
            <person name="Assis F.E."/>
            <person name="Baura V."/>
            <person name="Cruz L.M."/>
            <person name="Souza E.M."/>
            <person name="Pedrosa F.O."/>
            <person name="Fadel-Picheth C.M."/>
        </authorList>
    </citation>
    <scope>NUCLEOTIDE SEQUENCE [LARGE SCALE GENOMIC DNA]</scope>
    <source>
        <strain evidence="8 9">1999lcr</strain>
    </source>
</reference>
<evidence type="ECO:0000256" key="5">
    <source>
        <dbReference type="ARBA" id="ARBA00022989"/>
    </source>
</evidence>
<dbReference type="InterPro" id="IPR051907">
    <property type="entry name" value="DoxX-like_oxidoreductase"/>
</dbReference>
<feature type="transmembrane region" description="Helical" evidence="7">
    <location>
        <begin position="7"/>
        <end position="26"/>
    </location>
</feature>
<feature type="transmembrane region" description="Helical" evidence="7">
    <location>
        <begin position="46"/>
        <end position="66"/>
    </location>
</feature>
<comment type="subcellular location">
    <subcellularLocation>
        <location evidence="1">Cell membrane</location>
        <topology evidence="1">Multi-pass membrane protein</topology>
    </subcellularLocation>
</comment>
<dbReference type="InterPro" id="IPR032808">
    <property type="entry name" value="DoxX"/>
</dbReference>
<comment type="caution">
    <text evidence="8">The sequence shown here is derived from an EMBL/GenBank/DDBJ whole genome shotgun (WGS) entry which is preliminary data.</text>
</comment>